<comment type="subcellular location">
    <subcellularLocation>
        <location evidence="1">Cell membrane</location>
        <topology evidence="1">Multi-pass membrane protein</topology>
    </subcellularLocation>
</comment>
<feature type="compositionally biased region" description="Polar residues" evidence="7">
    <location>
        <begin position="8"/>
        <end position="21"/>
    </location>
</feature>
<dbReference type="InterPro" id="IPR008276">
    <property type="entry name" value="C_nuclsd_transpt"/>
</dbReference>
<evidence type="ECO:0000256" key="5">
    <source>
        <dbReference type="ARBA" id="ARBA00022989"/>
    </source>
</evidence>
<keyword evidence="4 8" id="KW-0812">Transmembrane</keyword>
<dbReference type="GO" id="GO:0015293">
    <property type="term" value="F:symporter activity"/>
    <property type="evidence" value="ECO:0007669"/>
    <property type="project" value="TreeGrafter"/>
</dbReference>
<dbReference type="GO" id="GO:0005886">
    <property type="term" value="C:plasma membrane"/>
    <property type="evidence" value="ECO:0007669"/>
    <property type="project" value="UniProtKB-SubCell"/>
</dbReference>
<feature type="transmembrane region" description="Helical" evidence="8">
    <location>
        <begin position="200"/>
        <end position="217"/>
    </location>
</feature>
<dbReference type="PANTHER" id="PTHR10590:SF4">
    <property type="entry name" value="SOLUTE CARRIER FAMILY 28 MEMBER 3"/>
    <property type="match status" value="1"/>
</dbReference>
<evidence type="ECO:0000256" key="4">
    <source>
        <dbReference type="ARBA" id="ARBA00022692"/>
    </source>
</evidence>
<name>S3CHJ7_OPHP1</name>
<evidence type="ECO:0000256" key="6">
    <source>
        <dbReference type="ARBA" id="ARBA00023136"/>
    </source>
</evidence>
<keyword evidence="5 8" id="KW-1133">Transmembrane helix</keyword>
<evidence type="ECO:0000259" key="11">
    <source>
        <dbReference type="Pfam" id="PF07670"/>
    </source>
</evidence>
<feature type="transmembrane region" description="Helical" evidence="8">
    <location>
        <begin position="84"/>
        <end position="102"/>
    </location>
</feature>
<evidence type="ECO:0000313" key="13">
    <source>
        <dbReference type="Proteomes" id="UP000016923"/>
    </source>
</evidence>
<dbReference type="Proteomes" id="UP000016923">
    <property type="component" value="Unassembled WGS sequence"/>
</dbReference>
<evidence type="ECO:0000313" key="12">
    <source>
        <dbReference type="EMBL" id="EPE05808.1"/>
    </source>
</evidence>
<dbReference type="Pfam" id="PF01773">
    <property type="entry name" value="Nucleos_tra2_N"/>
    <property type="match status" value="1"/>
</dbReference>
<comment type="similarity">
    <text evidence="2">Belongs to the concentrative nucleoside transporter (CNT) (TC 2.A.41) family.</text>
</comment>
<feature type="compositionally biased region" description="Polar residues" evidence="7">
    <location>
        <begin position="36"/>
        <end position="47"/>
    </location>
</feature>
<dbReference type="OMA" id="CRDRKSI"/>
<feature type="domain" description="Nucleoside transporter/FeoB GTPase Gate" evidence="11">
    <location>
        <begin position="286"/>
        <end position="383"/>
    </location>
</feature>
<feature type="transmembrane region" description="Helical" evidence="8">
    <location>
        <begin position="606"/>
        <end position="628"/>
    </location>
</feature>
<keyword evidence="6 8" id="KW-0472">Membrane</keyword>
<dbReference type="VEuPathDB" id="FungiDB:F503_08339"/>
<feature type="transmembrane region" description="Helical" evidence="8">
    <location>
        <begin position="114"/>
        <end position="134"/>
    </location>
</feature>
<feature type="transmembrane region" description="Helical" evidence="8">
    <location>
        <begin position="223"/>
        <end position="243"/>
    </location>
</feature>
<dbReference type="STRING" id="1262450.S3CHJ7"/>
<keyword evidence="13" id="KW-1185">Reference proteome</keyword>
<protein>
    <submittedName>
        <fullName evidence="12">H+ nucleoside cotransporter</fullName>
    </submittedName>
</protein>
<evidence type="ECO:0000259" key="9">
    <source>
        <dbReference type="Pfam" id="PF01773"/>
    </source>
</evidence>
<dbReference type="InterPro" id="IPR002668">
    <property type="entry name" value="CNT_N_dom"/>
</dbReference>
<feature type="domain" description="Concentrative nucleoside transporter C-terminal" evidence="10">
    <location>
        <begin position="389"/>
        <end position="625"/>
    </location>
</feature>
<gene>
    <name evidence="12" type="ORF">F503_08339</name>
</gene>
<evidence type="ECO:0000256" key="2">
    <source>
        <dbReference type="ARBA" id="ARBA00009033"/>
    </source>
</evidence>
<feature type="transmembrane region" description="Helical" evidence="8">
    <location>
        <begin position="315"/>
        <end position="339"/>
    </location>
</feature>
<feature type="transmembrane region" description="Helical" evidence="8">
    <location>
        <begin position="171"/>
        <end position="188"/>
    </location>
</feature>
<dbReference type="Pfam" id="PF07670">
    <property type="entry name" value="Gate"/>
    <property type="match status" value="1"/>
</dbReference>
<evidence type="ECO:0000259" key="10">
    <source>
        <dbReference type="Pfam" id="PF07662"/>
    </source>
</evidence>
<evidence type="ECO:0000256" key="7">
    <source>
        <dbReference type="SAM" id="MobiDB-lite"/>
    </source>
</evidence>
<dbReference type="GO" id="GO:0005337">
    <property type="term" value="F:nucleoside transmembrane transporter activity"/>
    <property type="evidence" value="ECO:0007669"/>
    <property type="project" value="InterPro"/>
</dbReference>
<dbReference type="eggNOG" id="KOG3747">
    <property type="taxonomic scope" value="Eukaryota"/>
</dbReference>
<feature type="region of interest" description="Disordered" evidence="7">
    <location>
        <begin position="1"/>
        <end position="21"/>
    </location>
</feature>
<dbReference type="EMBL" id="KE148155">
    <property type="protein sequence ID" value="EPE05808.1"/>
    <property type="molecule type" value="Genomic_DNA"/>
</dbReference>
<reference evidence="12 13" key="1">
    <citation type="journal article" date="2013" name="BMC Genomics">
        <title>The genome and transcriptome of the pine saprophyte Ophiostoma piceae, and a comparison with the bark beetle-associated pine pathogen Grosmannia clavigera.</title>
        <authorList>
            <person name="Haridas S."/>
            <person name="Wang Y."/>
            <person name="Lim L."/>
            <person name="Massoumi Alamouti S."/>
            <person name="Jackman S."/>
            <person name="Docking R."/>
            <person name="Robertson G."/>
            <person name="Birol I."/>
            <person name="Bohlmann J."/>
            <person name="Breuil C."/>
        </authorList>
    </citation>
    <scope>NUCLEOTIDE SEQUENCE [LARGE SCALE GENOMIC DNA]</scope>
    <source>
        <strain evidence="12 13">UAMH 11346</strain>
    </source>
</reference>
<dbReference type="OrthoDB" id="6075923at2759"/>
<evidence type="ECO:0000256" key="1">
    <source>
        <dbReference type="ARBA" id="ARBA00004651"/>
    </source>
</evidence>
<feature type="domain" description="Concentrative nucleoside transporter N-terminal" evidence="9">
    <location>
        <begin position="204"/>
        <end position="275"/>
    </location>
</feature>
<evidence type="ECO:0000256" key="3">
    <source>
        <dbReference type="ARBA" id="ARBA00022475"/>
    </source>
</evidence>
<dbReference type="InterPro" id="IPR011642">
    <property type="entry name" value="Gate_dom"/>
</dbReference>
<feature type="transmembrane region" description="Helical" evidence="8">
    <location>
        <begin position="503"/>
        <end position="524"/>
    </location>
</feature>
<sequence length="634" mass="68244">MEKISAGSRPSSRSEAVGQITPTYASKDLQITAEQVASRQTSDVKAQSDSSDRVGTSSSIEQAPGAGRASWREKFPSNATLRPVLLTIILICGFTIFLELFIESTTNKYRHLGWLIPFLLWLAVSMRFVAMHPFTRKIVSMILRTIFRFVGKVFKAFTSILPPVLKTNNNALLSVATLILIIVGTFASKESAGNTRENRAISLAGLFIFIASFWVTSRNRAIINWQAVIGGTAAQFILGLFVLKTKAGYDIFSFVGDMAKRLLGYSDDGTAFLTTSTVPELGWFLVTVVPAVTFFVAFVYLLHHWGWIGWMVKHFATVFTYLLGISGAEAIVAAASPFIGQGESAILVREYVGSMTDAEIHQVMTSGFATIAGSVMSAYMKMGVSPVAIISSCVMSIPASIALSKLRYPETGNPVTSSRAMECQADVDMEEARSLDNGQPGDDIGEHKEERAYNALHAFSTGAGVGLSVAGLIVANVLSILALLGLINGLLHWWGTYHDIEDFSVQFVLGYVLYPVAFLLGVDIHNDGGSDIRKVAQLLGVKIVANEFVAFADLTSDDQYSSLAARSKFIAMYALCGFGNFSAVGIQIGVLAQLAPRRGGDVAKVAFSALITGIVATLTSASIAGMLMDGNELF</sequence>
<feature type="transmembrane region" description="Helical" evidence="8">
    <location>
        <begin position="281"/>
        <end position="303"/>
    </location>
</feature>
<feature type="transmembrane region" description="Helical" evidence="8">
    <location>
        <begin position="469"/>
        <end position="491"/>
    </location>
</feature>
<dbReference type="InterPro" id="IPR011657">
    <property type="entry name" value="CNT_C_dom"/>
</dbReference>
<organism evidence="12 13">
    <name type="scientific">Ophiostoma piceae (strain UAMH 11346)</name>
    <name type="common">Sap stain fungus</name>
    <dbReference type="NCBI Taxonomy" id="1262450"/>
    <lineage>
        <taxon>Eukaryota</taxon>
        <taxon>Fungi</taxon>
        <taxon>Dikarya</taxon>
        <taxon>Ascomycota</taxon>
        <taxon>Pezizomycotina</taxon>
        <taxon>Sordariomycetes</taxon>
        <taxon>Sordariomycetidae</taxon>
        <taxon>Ophiostomatales</taxon>
        <taxon>Ophiostomataceae</taxon>
        <taxon>Ophiostoma</taxon>
    </lineage>
</organism>
<feature type="transmembrane region" description="Helical" evidence="8">
    <location>
        <begin position="386"/>
        <end position="403"/>
    </location>
</feature>
<evidence type="ECO:0000256" key="8">
    <source>
        <dbReference type="SAM" id="Phobius"/>
    </source>
</evidence>
<feature type="region of interest" description="Disordered" evidence="7">
    <location>
        <begin position="36"/>
        <end position="71"/>
    </location>
</feature>
<dbReference type="HOGENOM" id="CLU_016813_1_1_1"/>
<dbReference type="PANTHER" id="PTHR10590">
    <property type="entry name" value="SODIUM/NUCLEOSIDE COTRANSPORTER"/>
    <property type="match status" value="1"/>
</dbReference>
<accession>S3CHJ7</accession>
<keyword evidence="3" id="KW-1003">Cell membrane</keyword>
<feature type="transmembrane region" description="Helical" evidence="8">
    <location>
        <begin position="570"/>
        <end position="594"/>
    </location>
</feature>
<dbReference type="Pfam" id="PF07662">
    <property type="entry name" value="Nucleos_tra2_C"/>
    <property type="match status" value="1"/>
</dbReference>
<proteinExistence type="inferred from homology"/>
<dbReference type="AlphaFoldDB" id="S3CHJ7"/>